<evidence type="ECO:0000313" key="2">
    <source>
        <dbReference type="Proteomes" id="UP000003490"/>
    </source>
</evidence>
<organism evidence="1 2">
    <name type="scientific">[Clostridium] leptum DSM 753</name>
    <dbReference type="NCBI Taxonomy" id="428125"/>
    <lineage>
        <taxon>Bacteria</taxon>
        <taxon>Bacillati</taxon>
        <taxon>Bacillota</taxon>
        <taxon>Clostridia</taxon>
        <taxon>Eubacteriales</taxon>
        <taxon>Oscillospiraceae</taxon>
        <taxon>Oscillospiraceae incertae sedis</taxon>
    </lineage>
</organism>
<protein>
    <submittedName>
        <fullName evidence="1">Uncharacterized protein</fullName>
    </submittedName>
</protein>
<name>A7VU55_9FIRM</name>
<proteinExistence type="predicted"/>
<accession>A7VU55</accession>
<reference evidence="1 2" key="1">
    <citation type="submission" date="2007-08" db="EMBL/GenBank/DDBJ databases">
        <title>Draft genome sequence of Clostridium leptum (DSM 753).</title>
        <authorList>
            <person name="Sudarsanam P."/>
            <person name="Ley R."/>
            <person name="Guruge J."/>
            <person name="Turnbaugh P.J."/>
            <person name="Mahowald M."/>
            <person name="Liep D."/>
            <person name="Gordon J."/>
        </authorList>
    </citation>
    <scope>NUCLEOTIDE SEQUENCE [LARGE SCALE GENOMIC DNA]</scope>
    <source>
        <strain evidence="1 2">DSM 753</strain>
    </source>
</reference>
<dbReference type="AlphaFoldDB" id="A7VU55"/>
<comment type="caution">
    <text evidence="1">The sequence shown here is derived from an EMBL/GenBank/DDBJ whole genome shotgun (WGS) entry which is preliminary data.</text>
</comment>
<reference evidence="1 2" key="2">
    <citation type="submission" date="2007-08" db="EMBL/GenBank/DDBJ databases">
        <authorList>
            <person name="Fulton L."/>
            <person name="Clifton S."/>
            <person name="Fulton B."/>
            <person name="Xu J."/>
            <person name="Minx P."/>
            <person name="Pepin K.H."/>
            <person name="Johnson M."/>
            <person name="Thiruvilangam P."/>
            <person name="Bhonagiri V."/>
            <person name="Nash W.E."/>
            <person name="Wang C."/>
            <person name="Mardis E.R."/>
            <person name="Wilson R.K."/>
        </authorList>
    </citation>
    <scope>NUCLEOTIDE SEQUENCE [LARGE SCALE GENOMIC DNA]</scope>
    <source>
        <strain evidence="1 2">DSM 753</strain>
    </source>
</reference>
<sequence length="43" mass="4617">MSPAFPLIEILAFPKDIGTGISALWPCRSLAQESLSAPLFVDN</sequence>
<gene>
    <name evidence="1" type="ORF">CLOLEP_02101</name>
</gene>
<dbReference type="Proteomes" id="UP000003490">
    <property type="component" value="Unassembled WGS sequence"/>
</dbReference>
<dbReference type="EMBL" id="ABCB02000018">
    <property type="protein sequence ID" value="EDO61701.1"/>
    <property type="molecule type" value="Genomic_DNA"/>
</dbReference>
<dbReference type="HOGENOM" id="CLU_3231790_0_0_9"/>
<evidence type="ECO:0000313" key="1">
    <source>
        <dbReference type="EMBL" id="EDO61701.1"/>
    </source>
</evidence>